<sequence length="130" mass="14675">MKRQEREKSLLTSERPLTLTLPRASQRRRCAAVTPGSDPRAAKRDGARRMTLAVCGRIDVYILPLHLQTDPLRRRTLLDIVVIGPVPRQEVLGWLGGSSSILRFAPDVRRAHFHISDPNGKQWGCLYQLA</sequence>
<evidence type="ECO:0000313" key="1">
    <source>
        <dbReference type="EMBL" id="KAL0327205.1"/>
    </source>
</evidence>
<comment type="caution">
    <text evidence="1">The sequence shown here is derived from an EMBL/GenBank/DDBJ whole genome shotgun (WGS) entry which is preliminary data.</text>
</comment>
<protein>
    <submittedName>
        <fullName evidence="1">Uncharacterized protein</fullName>
    </submittedName>
</protein>
<reference evidence="1" key="2">
    <citation type="journal article" date="2024" name="Plant">
        <title>Genomic evolution and insights into agronomic trait innovations of Sesamum species.</title>
        <authorList>
            <person name="Miao H."/>
            <person name="Wang L."/>
            <person name="Qu L."/>
            <person name="Liu H."/>
            <person name="Sun Y."/>
            <person name="Le M."/>
            <person name="Wang Q."/>
            <person name="Wei S."/>
            <person name="Zheng Y."/>
            <person name="Lin W."/>
            <person name="Duan Y."/>
            <person name="Cao H."/>
            <person name="Xiong S."/>
            <person name="Wang X."/>
            <person name="Wei L."/>
            <person name="Li C."/>
            <person name="Ma Q."/>
            <person name="Ju M."/>
            <person name="Zhao R."/>
            <person name="Li G."/>
            <person name="Mu C."/>
            <person name="Tian Q."/>
            <person name="Mei H."/>
            <person name="Zhang T."/>
            <person name="Gao T."/>
            <person name="Zhang H."/>
        </authorList>
    </citation>
    <scope>NUCLEOTIDE SEQUENCE</scope>
    <source>
        <strain evidence="1">G01</strain>
    </source>
</reference>
<dbReference type="EMBL" id="JACGWK010000011">
    <property type="protein sequence ID" value="KAL0327205.1"/>
    <property type="molecule type" value="Genomic_DNA"/>
</dbReference>
<dbReference type="AlphaFoldDB" id="A0AAW2M9H3"/>
<name>A0AAW2M9H3_9LAMI</name>
<proteinExistence type="predicted"/>
<organism evidence="1">
    <name type="scientific">Sesamum angustifolium</name>
    <dbReference type="NCBI Taxonomy" id="2727405"/>
    <lineage>
        <taxon>Eukaryota</taxon>
        <taxon>Viridiplantae</taxon>
        <taxon>Streptophyta</taxon>
        <taxon>Embryophyta</taxon>
        <taxon>Tracheophyta</taxon>
        <taxon>Spermatophyta</taxon>
        <taxon>Magnoliopsida</taxon>
        <taxon>eudicotyledons</taxon>
        <taxon>Gunneridae</taxon>
        <taxon>Pentapetalae</taxon>
        <taxon>asterids</taxon>
        <taxon>lamiids</taxon>
        <taxon>Lamiales</taxon>
        <taxon>Pedaliaceae</taxon>
        <taxon>Sesamum</taxon>
    </lineage>
</organism>
<accession>A0AAW2M9H3</accession>
<gene>
    <name evidence="1" type="ORF">Sangu_1798500</name>
</gene>
<reference evidence="1" key="1">
    <citation type="submission" date="2020-06" db="EMBL/GenBank/DDBJ databases">
        <authorList>
            <person name="Li T."/>
            <person name="Hu X."/>
            <person name="Zhang T."/>
            <person name="Song X."/>
            <person name="Zhang H."/>
            <person name="Dai N."/>
            <person name="Sheng W."/>
            <person name="Hou X."/>
            <person name="Wei L."/>
        </authorList>
    </citation>
    <scope>NUCLEOTIDE SEQUENCE</scope>
    <source>
        <strain evidence="1">G01</strain>
        <tissue evidence="1">Leaf</tissue>
    </source>
</reference>